<dbReference type="AlphaFoldDB" id="F0F7A3"/>
<sequence length="100" mass="11302">MEFKKIALSFAVAFSLCTVTAQAQDAVKCDKAQQEQACQQTKKCPKHAKACCDKQPAKPCCKKDEKCCRQDKQNCKKDCRNDKSKKAQKPCRKQCKPSKK</sequence>
<organism evidence="2 3">
    <name type="scientific">Prevotella multiformis DSM 16608</name>
    <dbReference type="NCBI Taxonomy" id="888743"/>
    <lineage>
        <taxon>Bacteria</taxon>
        <taxon>Pseudomonadati</taxon>
        <taxon>Bacteroidota</taxon>
        <taxon>Bacteroidia</taxon>
        <taxon>Bacteroidales</taxon>
        <taxon>Prevotellaceae</taxon>
        <taxon>Prevotella</taxon>
    </lineage>
</organism>
<reference evidence="2 3" key="1">
    <citation type="submission" date="2011-01" db="EMBL/GenBank/DDBJ databases">
        <authorList>
            <person name="Muzny D."/>
            <person name="Qin X."/>
            <person name="Deng J."/>
            <person name="Jiang H."/>
            <person name="Liu Y."/>
            <person name="Qu J."/>
            <person name="Song X.-Z."/>
            <person name="Zhang L."/>
            <person name="Thornton R."/>
            <person name="Coyle M."/>
            <person name="Francisco L."/>
            <person name="Jackson L."/>
            <person name="Javaid M."/>
            <person name="Korchina V."/>
            <person name="Kovar C."/>
            <person name="Mata R."/>
            <person name="Mathew T."/>
            <person name="Ngo R."/>
            <person name="Nguyen L."/>
            <person name="Nguyen N."/>
            <person name="Okwuonu G."/>
            <person name="Ongeri F."/>
            <person name="Pham C."/>
            <person name="Simmons D."/>
            <person name="Wilczek-Boney K."/>
            <person name="Hale W."/>
            <person name="Jakkamsetti A."/>
            <person name="Pham P."/>
            <person name="Ruth R."/>
            <person name="San Lucas F."/>
            <person name="Warren J."/>
            <person name="Zhang J."/>
            <person name="Zhao Z."/>
            <person name="Zhou C."/>
            <person name="Zhu D."/>
            <person name="Lee S."/>
            <person name="Bess C."/>
            <person name="Blankenburg K."/>
            <person name="Forbes L."/>
            <person name="Fu Q."/>
            <person name="Gubbala S."/>
            <person name="Hirani K."/>
            <person name="Jayaseelan J.C."/>
            <person name="Lara F."/>
            <person name="Munidasa M."/>
            <person name="Palculict T."/>
            <person name="Patil S."/>
            <person name="Pu L.-L."/>
            <person name="Saada N."/>
            <person name="Tang L."/>
            <person name="Weissenberger G."/>
            <person name="Zhu Y."/>
            <person name="Hemphill L."/>
            <person name="Shang Y."/>
            <person name="Youmans B."/>
            <person name="Ayvaz T."/>
            <person name="Ross M."/>
            <person name="Santibanez J."/>
            <person name="Aqrawi P."/>
            <person name="Gross S."/>
            <person name="Joshi V."/>
            <person name="Fowler G."/>
            <person name="Nazareth L."/>
            <person name="Reid J."/>
            <person name="Worley K."/>
            <person name="Petrosino J."/>
            <person name="Highlander S."/>
            <person name="Gibbs R."/>
        </authorList>
    </citation>
    <scope>NUCLEOTIDE SEQUENCE [LARGE SCALE GENOMIC DNA]</scope>
    <source>
        <strain evidence="2 3">DSM 16608</strain>
    </source>
</reference>
<feature type="signal peptide" evidence="1">
    <location>
        <begin position="1"/>
        <end position="23"/>
    </location>
</feature>
<protein>
    <submittedName>
        <fullName evidence="2">Uncharacterized protein</fullName>
    </submittedName>
</protein>
<dbReference type="OrthoDB" id="1077746at2"/>
<feature type="chain" id="PRO_5003247217" evidence="1">
    <location>
        <begin position="24"/>
        <end position="100"/>
    </location>
</feature>
<dbReference type="STRING" id="888743.HMPREF9141_1470"/>
<dbReference type="EMBL" id="AEWX01000021">
    <property type="protein sequence ID" value="EGC19985.1"/>
    <property type="molecule type" value="Genomic_DNA"/>
</dbReference>
<evidence type="ECO:0000313" key="2">
    <source>
        <dbReference type="EMBL" id="EGC19985.1"/>
    </source>
</evidence>
<dbReference type="RefSeq" id="WP_007368983.1">
    <property type="nucleotide sequence ID" value="NZ_GL872283.1"/>
</dbReference>
<keyword evidence="1" id="KW-0732">Signal</keyword>
<gene>
    <name evidence="2" type="ORF">HMPREF9141_1470</name>
</gene>
<keyword evidence="3" id="KW-1185">Reference proteome</keyword>
<proteinExistence type="predicted"/>
<comment type="caution">
    <text evidence="2">The sequence shown here is derived from an EMBL/GenBank/DDBJ whole genome shotgun (WGS) entry which is preliminary data.</text>
</comment>
<accession>F0F7A3</accession>
<evidence type="ECO:0000256" key="1">
    <source>
        <dbReference type="SAM" id="SignalP"/>
    </source>
</evidence>
<evidence type="ECO:0000313" key="3">
    <source>
        <dbReference type="Proteomes" id="UP000005697"/>
    </source>
</evidence>
<dbReference type="Proteomes" id="UP000005697">
    <property type="component" value="Unassembled WGS sequence"/>
</dbReference>
<dbReference type="HOGENOM" id="CLU_2303423_0_0_10"/>
<name>F0F7A3_9BACT</name>